<gene>
    <name evidence="1" type="ORF">ACFPFW_08480</name>
</gene>
<evidence type="ECO:0000313" key="2">
    <source>
        <dbReference type="Proteomes" id="UP001595796"/>
    </source>
</evidence>
<dbReference type="EMBL" id="JBHSJF010000006">
    <property type="protein sequence ID" value="MFC5068053.1"/>
    <property type="molecule type" value="Genomic_DNA"/>
</dbReference>
<comment type="caution">
    <text evidence="1">The sequence shown here is derived from an EMBL/GenBank/DDBJ whole genome shotgun (WGS) entry which is preliminary data.</text>
</comment>
<dbReference type="Pfam" id="PF14026">
    <property type="entry name" value="SCO4226-like"/>
    <property type="match status" value="1"/>
</dbReference>
<sequence length="88" mass="10344">MSRIIVERNFEPPLTEEELKATEARMAPCLELYDVRWLRSFWSGDRRRMICEYEAQDVASVRNVQREAAAKFERVWAADVLEETPIAP</sequence>
<dbReference type="Proteomes" id="UP001595796">
    <property type="component" value="Unassembled WGS sequence"/>
</dbReference>
<evidence type="ECO:0000313" key="1">
    <source>
        <dbReference type="EMBL" id="MFC5068053.1"/>
    </source>
</evidence>
<protein>
    <submittedName>
        <fullName evidence="1">Nickel-binding protein</fullName>
    </submittedName>
</protein>
<name>A0ABV9Z2J9_9HYPH</name>
<organism evidence="1 2">
    <name type="scientific">Flaviflagellibacter deserti</name>
    <dbReference type="NCBI Taxonomy" id="2267266"/>
    <lineage>
        <taxon>Bacteria</taxon>
        <taxon>Pseudomonadati</taxon>
        <taxon>Pseudomonadota</taxon>
        <taxon>Alphaproteobacteria</taxon>
        <taxon>Hyphomicrobiales</taxon>
        <taxon>Flaviflagellibacter</taxon>
    </lineage>
</organism>
<reference evidence="2" key="1">
    <citation type="journal article" date="2019" name="Int. J. Syst. Evol. Microbiol.">
        <title>The Global Catalogue of Microorganisms (GCM) 10K type strain sequencing project: providing services to taxonomists for standard genome sequencing and annotation.</title>
        <authorList>
            <consortium name="The Broad Institute Genomics Platform"/>
            <consortium name="The Broad Institute Genome Sequencing Center for Infectious Disease"/>
            <person name="Wu L."/>
            <person name="Ma J."/>
        </authorList>
    </citation>
    <scope>NUCLEOTIDE SEQUENCE [LARGE SCALE GENOMIC DNA]</scope>
    <source>
        <strain evidence="2">CGMCC 1.16444</strain>
    </source>
</reference>
<dbReference type="InterPro" id="IPR025336">
    <property type="entry name" value="SCO4226-like"/>
</dbReference>
<accession>A0ABV9Z2J9</accession>
<dbReference type="RefSeq" id="WP_114957554.1">
    <property type="nucleotide sequence ID" value="NZ_JBHSJF010000006.1"/>
</dbReference>
<keyword evidence="2" id="KW-1185">Reference proteome</keyword>
<proteinExistence type="predicted"/>